<feature type="domain" description="ABC transporter" evidence="1">
    <location>
        <begin position="1"/>
        <end position="167"/>
    </location>
</feature>
<dbReference type="InterPro" id="IPR003439">
    <property type="entry name" value="ABC_transporter-like_ATP-bd"/>
</dbReference>
<proteinExistence type="predicted"/>
<dbReference type="InterPro" id="IPR027417">
    <property type="entry name" value="P-loop_NTPase"/>
</dbReference>
<dbReference type="InterPro" id="IPR047641">
    <property type="entry name" value="ABC_transpr_MalK/UgpC-like"/>
</dbReference>
<dbReference type="Gene3D" id="3.40.50.300">
    <property type="entry name" value="P-loop containing nucleotide triphosphate hydrolases"/>
    <property type="match status" value="1"/>
</dbReference>
<gene>
    <name evidence="2" type="ORF">S03H2_14474</name>
</gene>
<dbReference type="Gene3D" id="2.40.50.140">
    <property type="entry name" value="Nucleic acid-binding proteins"/>
    <property type="match status" value="1"/>
</dbReference>
<dbReference type="GO" id="GO:0005524">
    <property type="term" value="F:ATP binding"/>
    <property type="evidence" value="ECO:0007669"/>
    <property type="project" value="InterPro"/>
</dbReference>
<comment type="caution">
    <text evidence="2">The sequence shown here is derived from an EMBL/GenBank/DDBJ whole genome shotgun (WGS) entry which is preliminary data.</text>
</comment>
<dbReference type="SUPFAM" id="SSF52540">
    <property type="entry name" value="P-loop containing nucleoside triphosphate hydrolases"/>
    <property type="match status" value="1"/>
</dbReference>
<dbReference type="PANTHER" id="PTHR43875:SF14">
    <property type="entry name" value="ABC TRANSPORTER ATP-BINDING PROTEIN"/>
    <property type="match status" value="1"/>
</dbReference>
<dbReference type="AlphaFoldDB" id="X1GRI8"/>
<reference evidence="2" key="1">
    <citation type="journal article" date="2014" name="Front. Microbiol.">
        <title>High frequency of phylogenetically diverse reductive dehalogenase-homologous genes in deep subseafloor sedimentary metagenomes.</title>
        <authorList>
            <person name="Kawai M."/>
            <person name="Futagami T."/>
            <person name="Toyoda A."/>
            <person name="Takaki Y."/>
            <person name="Nishi S."/>
            <person name="Hori S."/>
            <person name="Arai W."/>
            <person name="Tsubouchi T."/>
            <person name="Morono Y."/>
            <person name="Uchiyama I."/>
            <person name="Ito T."/>
            <person name="Fujiyama A."/>
            <person name="Inagaki F."/>
            <person name="Takami H."/>
        </authorList>
    </citation>
    <scope>NUCLEOTIDE SEQUENCE</scope>
    <source>
        <strain evidence="2">Expedition CK06-06</strain>
    </source>
</reference>
<dbReference type="InterPro" id="IPR008995">
    <property type="entry name" value="Mo/tungstate-bd_C_term_dom"/>
</dbReference>
<name>X1GRI8_9ZZZZ</name>
<evidence type="ECO:0000259" key="1">
    <source>
        <dbReference type="PROSITE" id="PS50893"/>
    </source>
</evidence>
<dbReference type="Pfam" id="PF00005">
    <property type="entry name" value="ABC_tran"/>
    <property type="match status" value="1"/>
</dbReference>
<dbReference type="InterPro" id="IPR040582">
    <property type="entry name" value="OB_MalK-like"/>
</dbReference>
<evidence type="ECO:0000313" key="2">
    <source>
        <dbReference type="EMBL" id="GAH44244.1"/>
    </source>
</evidence>
<dbReference type="Pfam" id="PF17912">
    <property type="entry name" value="OB_MalK"/>
    <property type="match status" value="1"/>
</dbReference>
<organism evidence="2">
    <name type="scientific">marine sediment metagenome</name>
    <dbReference type="NCBI Taxonomy" id="412755"/>
    <lineage>
        <taxon>unclassified sequences</taxon>
        <taxon>metagenomes</taxon>
        <taxon>ecological metagenomes</taxon>
    </lineage>
</organism>
<dbReference type="SUPFAM" id="SSF50331">
    <property type="entry name" value="MOP-like"/>
    <property type="match status" value="1"/>
</dbReference>
<accession>X1GRI8</accession>
<dbReference type="EMBL" id="BARU01007344">
    <property type="protein sequence ID" value="GAH44244.1"/>
    <property type="molecule type" value="Genomic_DNA"/>
</dbReference>
<dbReference type="GO" id="GO:0055052">
    <property type="term" value="C:ATP-binding cassette (ABC) transporter complex, substrate-binding subunit-containing"/>
    <property type="evidence" value="ECO:0007669"/>
    <property type="project" value="TreeGrafter"/>
</dbReference>
<dbReference type="PROSITE" id="PS50893">
    <property type="entry name" value="ABC_TRANSPORTER_2"/>
    <property type="match status" value="1"/>
</dbReference>
<dbReference type="Gene3D" id="2.40.50.100">
    <property type="match status" value="1"/>
</dbReference>
<protein>
    <recommendedName>
        <fullName evidence="1">ABC transporter domain-containing protein</fullName>
    </recommendedName>
</protein>
<dbReference type="GO" id="GO:0016887">
    <property type="term" value="F:ATP hydrolysis activity"/>
    <property type="evidence" value="ECO:0007669"/>
    <property type="project" value="InterPro"/>
</dbReference>
<sequence>MTDTPVEDRDIAMVFQFPVVYPMSVFENLMFPLQRKKISKKEKGKKVLQIAELLAIKPMLNEQANKLGAADAQTIALGRALIKGAAILLLDEPLSSIEPEKRLALRIKIKRIQEEERKLFLYVTHDQSEALTLSDIVAVMKDGKILQFDPKEKIYDEPANLFVGYFIGSPGMNILEGEFKEGKLNFGDFALPLVPHLKDHLEKHKKFKLGIRPEYVLVSKEERSEWILFTCDEIEEKGRGVRVLCLKSEKGQSEIKASGSYFDIGEGDKVWIQFPGDKIRIYDRESEQIIA</sequence>
<dbReference type="PANTHER" id="PTHR43875">
    <property type="entry name" value="MALTODEXTRIN IMPORT ATP-BINDING PROTEIN MSMX"/>
    <property type="match status" value="1"/>
</dbReference>
<dbReference type="InterPro" id="IPR012340">
    <property type="entry name" value="NA-bd_OB-fold"/>
</dbReference>